<feature type="transmembrane region" description="Helical" evidence="1">
    <location>
        <begin position="118"/>
        <end position="136"/>
    </location>
</feature>
<dbReference type="Proteomes" id="UP000053660">
    <property type="component" value="Unassembled WGS sequence"/>
</dbReference>
<evidence type="ECO:0000313" key="2">
    <source>
        <dbReference type="EMBL" id="KHJ92815.1"/>
    </source>
</evidence>
<organism evidence="2 3">
    <name type="scientific">Oesophagostomum dentatum</name>
    <name type="common">Nodular worm</name>
    <dbReference type="NCBI Taxonomy" id="61180"/>
    <lineage>
        <taxon>Eukaryota</taxon>
        <taxon>Metazoa</taxon>
        <taxon>Ecdysozoa</taxon>
        <taxon>Nematoda</taxon>
        <taxon>Chromadorea</taxon>
        <taxon>Rhabditida</taxon>
        <taxon>Rhabditina</taxon>
        <taxon>Rhabditomorpha</taxon>
        <taxon>Strongyloidea</taxon>
        <taxon>Strongylidae</taxon>
        <taxon>Oesophagostomum</taxon>
    </lineage>
</organism>
<feature type="transmembrane region" description="Helical" evidence="1">
    <location>
        <begin position="228"/>
        <end position="253"/>
    </location>
</feature>
<keyword evidence="1" id="KW-0472">Membrane</keyword>
<feature type="transmembrane region" description="Helical" evidence="1">
    <location>
        <begin position="46"/>
        <end position="67"/>
    </location>
</feature>
<keyword evidence="3" id="KW-1185">Reference proteome</keyword>
<dbReference type="PANTHER" id="PTHR47518">
    <property type="entry name" value="SERPENTINE RECEPTOR CLASS EPSILON-13-RELATED"/>
    <property type="match status" value="1"/>
</dbReference>
<dbReference type="EMBL" id="KN551109">
    <property type="protein sequence ID" value="KHJ92815.1"/>
    <property type="molecule type" value="Genomic_DNA"/>
</dbReference>
<proteinExistence type="predicted"/>
<protein>
    <recommendedName>
        <fullName evidence="4">G-protein coupled receptors family 1 profile domain-containing protein</fullName>
    </recommendedName>
</protein>
<feature type="transmembrane region" description="Helical" evidence="1">
    <location>
        <begin position="16"/>
        <end position="34"/>
    </location>
</feature>
<feature type="transmembrane region" description="Helical" evidence="1">
    <location>
        <begin position="148"/>
        <end position="166"/>
    </location>
</feature>
<accession>A0A0B1TBU1</accession>
<dbReference type="OrthoDB" id="5871262at2759"/>
<sequence length="296" mass="33589">MICEWLEIPFDIATCIVYAFIVITFILLGVYIIVKRDCFHPFFSILLASFVISYGLCDFFSLSILTLNLLGVPDGVSVQYMHRFEDIFYIYASPCAVAILIERIVASCRPLDYEHSRPWSFILLAQALCVLIPVAIVSSEYWAALNDLQQWCLTLVVLLVVNWVRTQREIGSGNLRCRYQMAENINALRLIISIVLADALVTLVDLVFEMVYSVNVVFDRKMCALPQYTVLFVTSKAIRIILELAIPASIVVLHPSVRKTAVARYCCTSASRWNPKELIRIKECAWEENSIKAVNG</sequence>
<dbReference type="InterPro" id="IPR052854">
    <property type="entry name" value="Serpentine_rcpt_epsilon"/>
</dbReference>
<feature type="transmembrane region" description="Helical" evidence="1">
    <location>
        <begin position="187"/>
        <end position="208"/>
    </location>
</feature>
<dbReference type="AlphaFoldDB" id="A0A0B1TBU1"/>
<feature type="transmembrane region" description="Helical" evidence="1">
    <location>
        <begin position="87"/>
        <end position="106"/>
    </location>
</feature>
<keyword evidence="1" id="KW-0812">Transmembrane</keyword>
<dbReference type="PANTHER" id="PTHR47518:SF7">
    <property type="entry name" value="G_PROTEIN_RECEP_F1_2 DOMAIN-CONTAINING PROTEIN"/>
    <property type="match status" value="1"/>
</dbReference>
<evidence type="ECO:0000313" key="3">
    <source>
        <dbReference type="Proteomes" id="UP000053660"/>
    </source>
</evidence>
<gene>
    <name evidence="2" type="ORF">OESDEN_07288</name>
</gene>
<name>A0A0B1TBU1_OESDE</name>
<evidence type="ECO:0000256" key="1">
    <source>
        <dbReference type="SAM" id="Phobius"/>
    </source>
</evidence>
<keyword evidence="1" id="KW-1133">Transmembrane helix</keyword>
<reference evidence="2 3" key="1">
    <citation type="submission" date="2014-03" db="EMBL/GenBank/DDBJ databases">
        <title>Draft genome of the hookworm Oesophagostomum dentatum.</title>
        <authorList>
            <person name="Mitreva M."/>
        </authorList>
    </citation>
    <scope>NUCLEOTIDE SEQUENCE [LARGE SCALE GENOMIC DNA]</scope>
    <source>
        <strain evidence="2 3">OD-Hann</strain>
    </source>
</reference>
<evidence type="ECO:0008006" key="4">
    <source>
        <dbReference type="Google" id="ProtNLM"/>
    </source>
</evidence>